<comment type="similarity">
    <text evidence="2">Belongs to the DapA family.</text>
</comment>
<dbReference type="InterPro" id="IPR013785">
    <property type="entry name" value="Aldolase_TIM"/>
</dbReference>
<evidence type="ECO:0000256" key="3">
    <source>
        <dbReference type="PIRSR" id="PIRSR001365-1"/>
    </source>
</evidence>
<accession>A0A174TGH7</accession>
<evidence type="ECO:0000256" key="4">
    <source>
        <dbReference type="PIRSR" id="PIRSR001365-2"/>
    </source>
</evidence>
<dbReference type="PANTHER" id="PTHR42849:SF1">
    <property type="entry name" value="N-ACETYLNEURAMINATE LYASE"/>
    <property type="match status" value="1"/>
</dbReference>
<evidence type="ECO:0000256" key="2">
    <source>
        <dbReference type="PIRNR" id="PIRNR001365"/>
    </source>
</evidence>
<dbReference type="CDD" id="cd00408">
    <property type="entry name" value="DHDPS-like"/>
    <property type="match status" value="1"/>
</dbReference>
<evidence type="ECO:0000313" key="6">
    <source>
        <dbReference type="Proteomes" id="UP000095765"/>
    </source>
</evidence>
<dbReference type="Proteomes" id="UP000095765">
    <property type="component" value="Unassembled WGS sequence"/>
</dbReference>
<feature type="binding site" evidence="4">
    <location>
        <position position="207"/>
    </location>
    <ligand>
        <name>pyruvate</name>
        <dbReference type="ChEBI" id="CHEBI:15361"/>
    </ligand>
</feature>
<evidence type="ECO:0000313" key="5">
    <source>
        <dbReference type="EMBL" id="CUQ09173.1"/>
    </source>
</evidence>
<feature type="active site" description="Schiff-base intermediate with substrate" evidence="3">
    <location>
        <position position="164"/>
    </location>
</feature>
<gene>
    <name evidence="5" type="primary">nanA_3</name>
    <name evidence="5" type="ORF">ERS852551_03080</name>
</gene>
<reference evidence="5 6" key="1">
    <citation type="submission" date="2015-09" db="EMBL/GenBank/DDBJ databases">
        <authorList>
            <consortium name="Pathogen Informatics"/>
        </authorList>
    </citation>
    <scope>NUCLEOTIDE SEQUENCE [LARGE SCALE GENOMIC DNA]</scope>
    <source>
        <strain evidence="5 6">2789STDY5834939</strain>
    </source>
</reference>
<dbReference type="GO" id="GO:0008747">
    <property type="term" value="F:N-acetylneuraminate lyase activity"/>
    <property type="evidence" value="ECO:0007669"/>
    <property type="project" value="UniProtKB-EC"/>
</dbReference>
<dbReference type="Gene3D" id="3.20.20.70">
    <property type="entry name" value="Aldolase class I"/>
    <property type="match status" value="1"/>
</dbReference>
<dbReference type="PANTHER" id="PTHR42849">
    <property type="entry name" value="N-ACETYLNEURAMINATE LYASE"/>
    <property type="match status" value="1"/>
</dbReference>
<dbReference type="InterPro" id="IPR002220">
    <property type="entry name" value="DapA-like"/>
</dbReference>
<dbReference type="SMART" id="SM01130">
    <property type="entry name" value="DHDPS"/>
    <property type="match status" value="1"/>
</dbReference>
<dbReference type="Pfam" id="PF00701">
    <property type="entry name" value="DHDPS"/>
    <property type="match status" value="1"/>
</dbReference>
<dbReference type="RefSeq" id="WP_055245841.1">
    <property type="nucleotide sequence ID" value="NZ_CABIWA010000010.1"/>
</dbReference>
<dbReference type="PRINTS" id="PR00146">
    <property type="entry name" value="DHPICSNTHASE"/>
</dbReference>
<dbReference type="GO" id="GO:0019262">
    <property type="term" value="P:N-acetylneuraminate catabolic process"/>
    <property type="evidence" value="ECO:0007669"/>
    <property type="project" value="TreeGrafter"/>
</dbReference>
<protein>
    <submittedName>
        <fullName evidence="5">N-acetylneuraminate lyase</fullName>
        <ecNumber evidence="5">4.1.3.3</ecNumber>
    </submittedName>
</protein>
<dbReference type="SUPFAM" id="SSF51569">
    <property type="entry name" value="Aldolase"/>
    <property type="match status" value="1"/>
</dbReference>
<dbReference type="EMBL" id="CZBE01000025">
    <property type="protein sequence ID" value="CUQ09173.1"/>
    <property type="molecule type" value="Genomic_DNA"/>
</dbReference>
<evidence type="ECO:0000256" key="1">
    <source>
        <dbReference type="ARBA" id="ARBA00023239"/>
    </source>
</evidence>
<organism evidence="5 6">
    <name type="scientific">Anaerotruncus colihominis</name>
    <dbReference type="NCBI Taxonomy" id="169435"/>
    <lineage>
        <taxon>Bacteria</taxon>
        <taxon>Bacillati</taxon>
        <taxon>Bacillota</taxon>
        <taxon>Clostridia</taxon>
        <taxon>Eubacteriales</taxon>
        <taxon>Oscillospiraceae</taxon>
        <taxon>Anaerotruncus</taxon>
    </lineage>
</organism>
<keyword evidence="1 2" id="KW-0456">Lyase</keyword>
<sequence length="296" mass="32535">MFQMYGVVPPMVTPFRENGEVDYEGLAALVQFLSGQVDGLFINGSYGGGVLMTEAERKGVAEATLKAAQGKIPVIVHVGTADSLSAARLTEHAVQCGAAAVAAVGPYYFKHSSEDICDYFHTLVDAAKGRVPVYVYNNPQFQGYPMELELIRTLKEKVGVSGVKDATFDTQAMAKYMRLLKSDAFDVALGTEAMWLPACVLGCKAFIPGIGNAFPEICRKMFSEGMAGDIKACRKTQFEVNEMRDIMYLARSTQLAIYAMLELRGIVKCYPRRPFVPATQEEKEKIKIRLKELGLL</sequence>
<proteinExistence type="inferred from homology"/>
<dbReference type="EC" id="4.1.3.3" evidence="5"/>
<dbReference type="GO" id="GO:0005829">
    <property type="term" value="C:cytosol"/>
    <property type="evidence" value="ECO:0007669"/>
    <property type="project" value="TreeGrafter"/>
</dbReference>
<name>A0A174TGH7_9FIRM</name>
<dbReference type="OrthoDB" id="9771791at2"/>
<dbReference type="AlphaFoldDB" id="A0A174TGH7"/>
<dbReference type="PIRSF" id="PIRSF001365">
    <property type="entry name" value="DHDPS"/>
    <property type="match status" value="1"/>
</dbReference>
<feature type="active site" description="Proton donor/acceptor" evidence="3">
    <location>
        <position position="136"/>
    </location>
</feature>